<name>A0A9J6FY79_HAELO</name>
<organism evidence="3 4">
    <name type="scientific">Haemaphysalis longicornis</name>
    <name type="common">Bush tick</name>
    <dbReference type="NCBI Taxonomy" id="44386"/>
    <lineage>
        <taxon>Eukaryota</taxon>
        <taxon>Metazoa</taxon>
        <taxon>Ecdysozoa</taxon>
        <taxon>Arthropoda</taxon>
        <taxon>Chelicerata</taxon>
        <taxon>Arachnida</taxon>
        <taxon>Acari</taxon>
        <taxon>Parasitiformes</taxon>
        <taxon>Ixodida</taxon>
        <taxon>Ixodoidea</taxon>
        <taxon>Ixodidae</taxon>
        <taxon>Haemaphysalinae</taxon>
        <taxon>Haemaphysalis</taxon>
    </lineage>
</organism>
<dbReference type="Proteomes" id="UP000821853">
    <property type="component" value="Chromosome 2"/>
</dbReference>
<sequence>MRKGAAVRKRRPIHATRAWTAPAMWTFSGDKLRRHPQLPRVFCQLLTLEEMKAFKSTEAHNYFTSGWVKSLSAKQLQDDKCFCSEMNHSQRLRDQPLHVWILCQKSGVVLTAHCTCMAGAGEACSHVGACLYAVETGVKMKNATSCTSKTNIWLPAYVEKVEFKRLKDIDFTSSRGKKRKLDDIINSSSSAVNE</sequence>
<comment type="caution">
    <text evidence="3">The sequence shown here is derived from an EMBL/GenBank/DDBJ whole genome shotgun (WGS) entry which is preliminary data.</text>
</comment>
<dbReference type="EMBL" id="JABSTR010000004">
    <property type="protein sequence ID" value="KAH9368202.1"/>
    <property type="molecule type" value="Genomic_DNA"/>
</dbReference>
<dbReference type="PROSITE" id="PS50966">
    <property type="entry name" value="ZF_SWIM"/>
    <property type="match status" value="1"/>
</dbReference>
<evidence type="ECO:0000313" key="3">
    <source>
        <dbReference type="EMBL" id="KAH9368202.1"/>
    </source>
</evidence>
<feature type="domain" description="SWIM-type" evidence="2">
    <location>
        <begin position="99"/>
        <end position="135"/>
    </location>
</feature>
<evidence type="ECO:0000256" key="1">
    <source>
        <dbReference type="PROSITE-ProRule" id="PRU00325"/>
    </source>
</evidence>
<reference evidence="3 4" key="1">
    <citation type="journal article" date="2020" name="Cell">
        <title>Large-Scale Comparative Analyses of Tick Genomes Elucidate Their Genetic Diversity and Vector Capacities.</title>
        <authorList>
            <consortium name="Tick Genome and Microbiome Consortium (TIGMIC)"/>
            <person name="Jia N."/>
            <person name="Wang J."/>
            <person name="Shi W."/>
            <person name="Du L."/>
            <person name="Sun Y."/>
            <person name="Zhan W."/>
            <person name="Jiang J.F."/>
            <person name="Wang Q."/>
            <person name="Zhang B."/>
            <person name="Ji P."/>
            <person name="Bell-Sakyi L."/>
            <person name="Cui X.M."/>
            <person name="Yuan T.T."/>
            <person name="Jiang B.G."/>
            <person name="Yang W.F."/>
            <person name="Lam T.T."/>
            <person name="Chang Q.C."/>
            <person name="Ding S.J."/>
            <person name="Wang X.J."/>
            <person name="Zhu J.G."/>
            <person name="Ruan X.D."/>
            <person name="Zhao L."/>
            <person name="Wei J.T."/>
            <person name="Ye R.Z."/>
            <person name="Que T.C."/>
            <person name="Du C.H."/>
            <person name="Zhou Y.H."/>
            <person name="Cheng J.X."/>
            <person name="Dai P.F."/>
            <person name="Guo W.B."/>
            <person name="Han X.H."/>
            <person name="Huang E.J."/>
            <person name="Li L.F."/>
            <person name="Wei W."/>
            <person name="Gao Y.C."/>
            <person name="Liu J.Z."/>
            <person name="Shao H.Z."/>
            <person name="Wang X."/>
            <person name="Wang C.C."/>
            <person name="Yang T.C."/>
            <person name="Huo Q.B."/>
            <person name="Li W."/>
            <person name="Chen H.Y."/>
            <person name="Chen S.E."/>
            <person name="Zhou L.G."/>
            <person name="Ni X.B."/>
            <person name="Tian J.H."/>
            <person name="Sheng Y."/>
            <person name="Liu T."/>
            <person name="Pan Y.S."/>
            <person name="Xia L.Y."/>
            <person name="Li J."/>
            <person name="Zhao F."/>
            <person name="Cao W.C."/>
        </authorList>
    </citation>
    <scope>NUCLEOTIDE SEQUENCE [LARGE SCALE GENOMIC DNA]</scope>
    <source>
        <strain evidence="3">HaeL-2018</strain>
    </source>
</reference>
<dbReference type="PANTHER" id="PTHR47526:SF4">
    <property type="entry name" value="SWIM-TYPE DOMAIN-CONTAINING PROTEIN"/>
    <property type="match status" value="1"/>
</dbReference>
<dbReference type="OrthoDB" id="6757988at2759"/>
<keyword evidence="1" id="KW-0863">Zinc-finger</keyword>
<dbReference type="GO" id="GO:0008270">
    <property type="term" value="F:zinc ion binding"/>
    <property type="evidence" value="ECO:0007669"/>
    <property type="project" value="UniProtKB-KW"/>
</dbReference>
<gene>
    <name evidence="3" type="ORF">HPB48_009551</name>
</gene>
<protein>
    <recommendedName>
        <fullName evidence="2">SWIM-type domain-containing protein</fullName>
    </recommendedName>
</protein>
<dbReference type="PANTHER" id="PTHR47526">
    <property type="entry name" value="ATP-DEPENDENT DNA HELICASE"/>
    <property type="match status" value="1"/>
</dbReference>
<dbReference type="AlphaFoldDB" id="A0A9J6FY79"/>
<dbReference type="VEuPathDB" id="VectorBase:HLOH_045361"/>
<keyword evidence="1" id="KW-0479">Metal-binding</keyword>
<accession>A0A9J6FY79</accession>
<keyword evidence="1" id="KW-0862">Zinc</keyword>
<evidence type="ECO:0000259" key="2">
    <source>
        <dbReference type="PROSITE" id="PS50966"/>
    </source>
</evidence>
<keyword evidence="4" id="KW-1185">Reference proteome</keyword>
<evidence type="ECO:0000313" key="4">
    <source>
        <dbReference type="Proteomes" id="UP000821853"/>
    </source>
</evidence>
<dbReference type="InterPro" id="IPR007527">
    <property type="entry name" value="Znf_SWIM"/>
</dbReference>
<proteinExistence type="predicted"/>